<dbReference type="InterPro" id="IPR041916">
    <property type="entry name" value="Anti_sigma_zinc_sf"/>
</dbReference>
<evidence type="ECO:0000256" key="1">
    <source>
        <dbReference type="ARBA" id="ARBA00023015"/>
    </source>
</evidence>
<dbReference type="RefSeq" id="WP_378269178.1">
    <property type="nucleotide sequence ID" value="NZ_JBHUKR010000021.1"/>
</dbReference>
<keyword evidence="3" id="KW-0472">Membrane</keyword>
<dbReference type="EMBL" id="JBHUKR010000021">
    <property type="protein sequence ID" value="MFD2420888.1"/>
    <property type="molecule type" value="Genomic_DNA"/>
</dbReference>
<evidence type="ECO:0000313" key="4">
    <source>
        <dbReference type="EMBL" id="MFD2420888.1"/>
    </source>
</evidence>
<dbReference type="Proteomes" id="UP001597417">
    <property type="component" value="Unassembled WGS sequence"/>
</dbReference>
<organism evidence="4 5">
    <name type="scientific">Amycolatopsis pigmentata</name>
    <dbReference type="NCBI Taxonomy" id="450801"/>
    <lineage>
        <taxon>Bacteria</taxon>
        <taxon>Bacillati</taxon>
        <taxon>Actinomycetota</taxon>
        <taxon>Actinomycetes</taxon>
        <taxon>Pseudonocardiales</taxon>
        <taxon>Pseudonocardiaceae</taxon>
        <taxon>Amycolatopsis</taxon>
    </lineage>
</organism>
<feature type="transmembrane region" description="Helical" evidence="3">
    <location>
        <begin position="119"/>
        <end position="137"/>
    </location>
</feature>
<name>A0ABW5G0S6_9PSEU</name>
<keyword evidence="3" id="KW-0812">Transmembrane</keyword>
<reference evidence="5" key="1">
    <citation type="journal article" date="2019" name="Int. J. Syst. Evol. Microbiol.">
        <title>The Global Catalogue of Microorganisms (GCM) 10K type strain sequencing project: providing services to taxonomists for standard genome sequencing and annotation.</title>
        <authorList>
            <consortium name="The Broad Institute Genomics Platform"/>
            <consortium name="The Broad Institute Genome Sequencing Center for Infectious Disease"/>
            <person name="Wu L."/>
            <person name="Ma J."/>
        </authorList>
    </citation>
    <scope>NUCLEOTIDE SEQUENCE [LARGE SCALE GENOMIC DNA]</scope>
    <source>
        <strain evidence="5">CGMCC 4.7645</strain>
    </source>
</reference>
<sequence length="270" mass="28348">MSHADNSLIMAYVVEPALLPPDEVWALEGHLESCAPCRRRVAEAVSSHAPAVSTLLDEVWERVDAAAVGRPAPVGSKVSRWLRTWAPPSLVPWLLMSVLVTLTALSLDLFQTTHRLPSLVLLVAPIAPLFGVAAAWSRELDPMGELTAATPRAGLALVLRRTAAVLVVMTPLLVVAGWITGQQPVLCLVPCLAFTLGSLALGTVLGVGRAALALGVLWVAVVVAPSLLTARLSVLLAPASLPFWALAVVLVAVATTVRGHAFATVPPTKH</sequence>
<dbReference type="Gene3D" id="1.10.10.1320">
    <property type="entry name" value="Anti-sigma factor, zinc-finger domain"/>
    <property type="match status" value="1"/>
</dbReference>
<evidence type="ECO:0000313" key="5">
    <source>
        <dbReference type="Proteomes" id="UP001597417"/>
    </source>
</evidence>
<accession>A0ABW5G0S6</accession>
<keyword evidence="1" id="KW-0805">Transcription regulation</keyword>
<feature type="transmembrane region" description="Helical" evidence="3">
    <location>
        <begin position="235"/>
        <end position="257"/>
    </location>
</feature>
<proteinExistence type="predicted"/>
<gene>
    <name evidence="4" type="ORF">ACFSXZ_31620</name>
</gene>
<keyword evidence="2" id="KW-0804">Transcription</keyword>
<keyword evidence="3" id="KW-1133">Transmembrane helix</keyword>
<feature type="transmembrane region" description="Helical" evidence="3">
    <location>
        <begin position="157"/>
        <end position="178"/>
    </location>
</feature>
<comment type="caution">
    <text evidence="4">The sequence shown here is derived from an EMBL/GenBank/DDBJ whole genome shotgun (WGS) entry which is preliminary data.</text>
</comment>
<feature type="transmembrane region" description="Helical" evidence="3">
    <location>
        <begin position="185"/>
        <end position="204"/>
    </location>
</feature>
<keyword evidence="5" id="KW-1185">Reference proteome</keyword>
<feature type="transmembrane region" description="Helical" evidence="3">
    <location>
        <begin position="210"/>
        <end position="228"/>
    </location>
</feature>
<protein>
    <submittedName>
        <fullName evidence="4">Zf-HC2 domain-containing protein</fullName>
    </submittedName>
</protein>
<feature type="transmembrane region" description="Helical" evidence="3">
    <location>
        <begin position="90"/>
        <end position="107"/>
    </location>
</feature>
<evidence type="ECO:0000256" key="2">
    <source>
        <dbReference type="ARBA" id="ARBA00023163"/>
    </source>
</evidence>
<evidence type="ECO:0000256" key="3">
    <source>
        <dbReference type="SAM" id="Phobius"/>
    </source>
</evidence>